<keyword evidence="12" id="KW-1185">Reference proteome</keyword>
<dbReference type="GO" id="GO:0005886">
    <property type="term" value="C:plasma membrane"/>
    <property type="evidence" value="ECO:0007669"/>
    <property type="project" value="UniProtKB-SubCell"/>
</dbReference>
<evidence type="ECO:0000259" key="10">
    <source>
        <dbReference type="PROSITE" id="PS50262"/>
    </source>
</evidence>
<comment type="caution">
    <text evidence="11">The sequence shown here is derived from an EMBL/GenBank/DDBJ whole genome shotgun (WGS) entry which is preliminary data.</text>
</comment>
<dbReference type="PROSITE" id="PS50262">
    <property type="entry name" value="G_PROTEIN_RECEP_F1_2"/>
    <property type="match status" value="1"/>
</dbReference>
<evidence type="ECO:0000256" key="4">
    <source>
        <dbReference type="ARBA" id="ARBA00022989"/>
    </source>
</evidence>
<evidence type="ECO:0000256" key="2">
    <source>
        <dbReference type="ARBA" id="ARBA00022475"/>
    </source>
</evidence>
<protein>
    <recommendedName>
        <fullName evidence="10">G-protein coupled receptors family 1 profile domain-containing protein</fullName>
    </recommendedName>
</protein>
<dbReference type="PANTHER" id="PTHR24229">
    <property type="entry name" value="NEUROPEPTIDES RECEPTOR"/>
    <property type="match status" value="1"/>
</dbReference>
<feature type="domain" description="G-protein coupled receptors family 1 profile" evidence="10">
    <location>
        <begin position="102"/>
        <end position="253"/>
    </location>
</feature>
<proteinExistence type="predicted"/>
<evidence type="ECO:0000256" key="1">
    <source>
        <dbReference type="ARBA" id="ARBA00004651"/>
    </source>
</evidence>
<dbReference type="Gene3D" id="1.20.1070.10">
    <property type="entry name" value="Rhodopsin 7-helix transmembrane proteins"/>
    <property type="match status" value="1"/>
</dbReference>
<dbReference type="GO" id="GO:0042923">
    <property type="term" value="F:neuropeptide binding"/>
    <property type="evidence" value="ECO:0007669"/>
    <property type="project" value="TreeGrafter"/>
</dbReference>
<keyword evidence="5" id="KW-0297">G-protein coupled receptor</keyword>
<dbReference type="EMBL" id="JAWDGP010006084">
    <property type="protein sequence ID" value="KAK3747510.1"/>
    <property type="molecule type" value="Genomic_DNA"/>
</dbReference>
<evidence type="ECO:0000256" key="6">
    <source>
        <dbReference type="ARBA" id="ARBA00023136"/>
    </source>
</evidence>
<name>A0AAE0YJ67_9GAST</name>
<organism evidence="11 12">
    <name type="scientific">Elysia crispata</name>
    <name type="common">lettuce slug</name>
    <dbReference type="NCBI Taxonomy" id="231223"/>
    <lineage>
        <taxon>Eukaryota</taxon>
        <taxon>Metazoa</taxon>
        <taxon>Spiralia</taxon>
        <taxon>Lophotrochozoa</taxon>
        <taxon>Mollusca</taxon>
        <taxon>Gastropoda</taxon>
        <taxon>Heterobranchia</taxon>
        <taxon>Euthyneura</taxon>
        <taxon>Panpulmonata</taxon>
        <taxon>Sacoglossa</taxon>
        <taxon>Placobranchoidea</taxon>
        <taxon>Plakobranchidae</taxon>
        <taxon>Elysia</taxon>
    </lineage>
</organism>
<dbReference type="SUPFAM" id="SSF81321">
    <property type="entry name" value="Family A G protein-coupled receptor-like"/>
    <property type="match status" value="1"/>
</dbReference>
<evidence type="ECO:0000313" key="11">
    <source>
        <dbReference type="EMBL" id="KAK3747510.1"/>
    </source>
</evidence>
<dbReference type="PANTHER" id="PTHR24229:SF40">
    <property type="entry name" value="ALLATOSTATIN C RECEPTOR 1-RELATED"/>
    <property type="match status" value="1"/>
</dbReference>
<dbReference type="AlphaFoldDB" id="A0AAE0YJ67"/>
<dbReference type="GO" id="GO:0043005">
    <property type="term" value="C:neuron projection"/>
    <property type="evidence" value="ECO:0007669"/>
    <property type="project" value="TreeGrafter"/>
</dbReference>
<keyword evidence="3 9" id="KW-0812">Transmembrane</keyword>
<dbReference type="InterPro" id="IPR017452">
    <property type="entry name" value="GPCR_Rhodpsn_7TM"/>
</dbReference>
<accession>A0AAE0YJ67</accession>
<sequence>MLLCPFFIRHENSTLTGDISNALANGVGFKTVAIGLSDPAVDPKTWFILVTSFQCTTSNSIGIMGFMNITSNSSSSNNYSNNNDQNNNVTRTSVSTMNNTACTLRFVRKLSRTSSTISLVYTHNGPELENISFSISVFAQLSSFVAVIICTVILVRKLAQSSRWRAQTGTKSDTAKTGAAGSMSPKDKRLVKMITFLSVIFIACFLPSAVNLIVMICSAEYSIVGRYRNLFQVGWWFLNCLEAVNSSVNIFVYYKMSSRYRKCFRELFKLPDKEDGYTNNNAGRD</sequence>
<dbReference type="GO" id="GO:0007218">
    <property type="term" value="P:neuropeptide signaling pathway"/>
    <property type="evidence" value="ECO:0007669"/>
    <property type="project" value="TreeGrafter"/>
</dbReference>
<feature type="transmembrane region" description="Helical" evidence="9">
    <location>
        <begin position="236"/>
        <end position="254"/>
    </location>
</feature>
<keyword evidence="8" id="KW-0807">Transducer</keyword>
<reference evidence="11" key="1">
    <citation type="journal article" date="2023" name="G3 (Bethesda)">
        <title>A reference genome for the long-term kleptoplast-retaining sea slug Elysia crispata morphotype clarki.</title>
        <authorList>
            <person name="Eastman K.E."/>
            <person name="Pendleton A.L."/>
            <person name="Shaikh M.A."/>
            <person name="Suttiyut T."/>
            <person name="Ogas R."/>
            <person name="Tomko P."/>
            <person name="Gavelis G."/>
            <person name="Widhalm J.R."/>
            <person name="Wisecaver J.H."/>
        </authorList>
    </citation>
    <scope>NUCLEOTIDE SEQUENCE</scope>
    <source>
        <strain evidence="11">ECLA1</strain>
    </source>
</reference>
<evidence type="ECO:0000256" key="8">
    <source>
        <dbReference type="ARBA" id="ARBA00023224"/>
    </source>
</evidence>
<keyword evidence="6 9" id="KW-0472">Membrane</keyword>
<gene>
    <name evidence="11" type="ORF">RRG08_009491</name>
</gene>
<evidence type="ECO:0000313" key="12">
    <source>
        <dbReference type="Proteomes" id="UP001283361"/>
    </source>
</evidence>
<keyword evidence="4 9" id="KW-1133">Transmembrane helix</keyword>
<evidence type="ECO:0000256" key="9">
    <source>
        <dbReference type="SAM" id="Phobius"/>
    </source>
</evidence>
<keyword evidence="2" id="KW-1003">Cell membrane</keyword>
<evidence type="ECO:0000256" key="7">
    <source>
        <dbReference type="ARBA" id="ARBA00023170"/>
    </source>
</evidence>
<evidence type="ECO:0000256" key="5">
    <source>
        <dbReference type="ARBA" id="ARBA00023040"/>
    </source>
</evidence>
<feature type="transmembrane region" description="Helical" evidence="9">
    <location>
        <begin position="133"/>
        <end position="155"/>
    </location>
</feature>
<dbReference type="GO" id="GO:0008528">
    <property type="term" value="F:G protein-coupled peptide receptor activity"/>
    <property type="evidence" value="ECO:0007669"/>
    <property type="project" value="InterPro"/>
</dbReference>
<comment type="subcellular location">
    <subcellularLocation>
        <location evidence="1">Cell membrane</location>
        <topology evidence="1">Multi-pass membrane protein</topology>
    </subcellularLocation>
</comment>
<dbReference type="Pfam" id="PF10324">
    <property type="entry name" value="7TM_GPCR_Srw"/>
    <property type="match status" value="1"/>
</dbReference>
<evidence type="ECO:0000256" key="3">
    <source>
        <dbReference type="ARBA" id="ARBA00022692"/>
    </source>
</evidence>
<feature type="transmembrane region" description="Helical" evidence="9">
    <location>
        <begin position="193"/>
        <end position="216"/>
    </location>
</feature>
<dbReference type="InterPro" id="IPR019427">
    <property type="entry name" value="7TM_GPCR_serpentine_rcpt_Srw"/>
</dbReference>
<dbReference type="Proteomes" id="UP001283361">
    <property type="component" value="Unassembled WGS sequence"/>
</dbReference>
<keyword evidence="7" id="KW-0675">Receptor</keyword>